<feature type="region of interest" description="Disordered" evidence="1">
    <location>
        <begin position="374"/>
        <end position="400"/>
    </location>
</feature>
<evidence type="ECO:0000313" key="2">
    <source>
        <dbReference type="EMBL" id="KAF2167332.1"/>
    </source>
</evidence>
<organism evidence="2 3">
    <name type="scientific">Zasmidium cellare ATCC 36951</name>
    <dbReference type="NCBI Taxonomy" id="1080233"/>
    <lineage>
        <taxon>Eukaryota</taxon>
        <taxon>Fungi</taxon>
        <taxon>Dikarya</taxon>
        <taxon>Ascomycota</taxon>
        <taxon>Pezizomycotina</taxon>
        <taxon>Dothideomycetes</taxon>
        <taxon>Dothideomycetidae</taxon>
        <taxon>Mycosphaerellales</taxon>
        <taxon>Mycosphaerellaceae</taxon>
        <taxon>Zasmidium</taxon>
    </lineage>
</organism>
<gene>
    <name evidence="2" type="ORF">M409DRAFT_22142</name>
</gene>
<sequence length="400" mass="43691">MENDDRFWLCLHAGRLQSRQGALSGEVLWASWMEAVVNLEVAPLAVTLIWAARVCFARTRAARSLSTGILEPSGARRKPDNDCDTVRRRSAIARRTGAGSRNGSESKPHYNSIGFDTENLESDLEIVEGSSAAGRFSLEVDVPLGGETAPSLGESKDLDCSQFVQVSRQAGVETMMVLPLDEISTKDFHCDTTTANSTTIDQIQINQHPSQPLGHPASHQPHPAPTPPRANTTNPEARKSKTTTTQISQHQFQRQRGISPEPPSSRRVMGPKGALPNIPPTKRIDNRKERQNPNHPRSRVYHEQSARIFSPSAPLRQATDDSISSEPGKLGVPRRNTQPKATSNAEQQNEEAPYGDLIFATGAMRGLGVSKEATAAKDYPGYLNRQPKDKDDGDDGNAKP</sequence>
<dbReference type="GeneID" id="54559474"/>
<protein>
    <submittedName>
        <fullName evidence="2">Uncharacterized protein</fullName>
    </submittedName>
</protein>
<feature type="region of interest" description="Disordered" evidence="1">
    <location>
        <begin position="71"/>
        <end position="111"/>
    </location>
</feature>
<dbReference type="RefSeq" id="XP_033668221.1">
    <property type="nucleotide sequence ID" value="XM_033806202.1"/>
</dbReference>
<dbReference type="Proteomes" id="UP000799537">
    <property type="component" value="Unassembled WGS sequence"/>
</dbReference>
<feature type="compositionally biased region" description="Basic and acidic residues" evidence="1">
    <location>
        <begin position="386"/>
        <end position="400"/>
    </location>
</feature>
<reference evidence="2" key="1">
    <citation type="journal article" date="2020" name="Stud. Mycol.">
        <title>101 Dothideomycetes genomes: a test case for predicting lifestyles and emergence of pathogens.</title>
        <authorList>
            <person name="Haridas S."/>
            <person name="Albert R."/>
            <person name="Binder M."/>
            <person name="Bloem J."/>
            <person name="Labutti K."/>
            <person name="Salamov A."/>
            <person name="Andreopoulos B."/>
            <person name="Baker S."/>
            <person name="Barry K."/>
            <person name="Bills G."/>
            <person name="Bluhm B."/>
            <person name="Cannon C."/>
            <person name="Castanera R."/>
            <person name="Culley D."/>
            <person name="Daum C."/>
            <person name="Ezra D."/>
            <person name="Gonzalez J."/>
            <person name="Henrissat B."/>
            <person name="Kuo A."/>
            <person name="Liang C."/>
            <person name="Lipzen A."/>
            <person name="Lutzoni F."/>
            <person name="Magnuson J."/>
            <person name="Mondo S."/>
            <person name="Nolan M."/>
            <person name="Ohm R."/>
            <person name="Pangilinan J."/>
            <person name="Park H.-J."/>
            <person name="Ramirez L."/>
            <person name="Alfaro M."/>
            <person name="Sun H."/>
            <person name="Tritt A."/>
            <person name="Yoshinaga Y."/>
            <person name="Zwiers L.-H."/>
            <person name="Turgeon B."/>
            <person name="Goodwin S."/>
            <person name="Spatafora J."/>
            <person name="Crous P."/>
            <person name="Grigoriev I."/>
        </authorList>
    </citation>
    <scope>NUCLEOTIDE SEQUENCE</scope>
    <source>
        <strain evidence="2">ATCC 36951</strain>
    </source>
</reference>
<dbReference type="AlphaFoldDB" id="A0A6A6CN41"/>
<name>A0A6A6CN41_ZASCE</name>
<feature type="compositionally biased region" description="Polar residues" evidence="1">
    <location>
        <begin position="335"/>
        <end position="347"/>
    </location>
</feature>
<feature type="compositionally biased region" description="Basic and acidic residues" evidence="1">
    <location>
        <begin position="77"/>
        <end position="87"/>
    </location>
</feature>
<keyword evidence="3" id="KW-1185">Reference proteome</keyword>
<proteinExistence type="predicted"/>
<dbReference type="EMBL" id="ML993593">
    <property type="protein sequence ID" value="KAF2167332.1"/>
    <property type="molecule type" value="Genomic_DNA"/>
</dbReference>
<feature type="region of interest" description="Disordered" evidence="1">
    <location>
        <begin position="207"/>
        <end position="356"/>
    </location>
</feature>
<evidence type="ECO:0000313" key="3">
    <source>
        <dbReference type="Proteomes" id="UP000799537"/>
    </source>
</evidence>
<feature type="compositionally biased region" description="Basic and acidic residues" evidence="1">
    <location>
        <begin position="282"/>
        <end position="292"/>
    </location>
</feature>
<accession>A0A6A6CN41</accession>
<evidence type="ECO:0000256" key="1">
    <source>
        <dbReference type="SAM" id="MobiDB-lite"/>
    </source>
</evidence>
<feature type="compositionally biased region" description="Polar residues" evidence="1">
    <location>
        <begin position="242"/>
        <end position="256"/>
    </location>
</feature>